<comment type="caution">
    <text evidence="1">The sequence shown here is derived from an EMBL/GenBank/DDBJ whole genome shotgun (WGS) entry which is preliminary data.</text>
</comment>
<evidence type="ECO:0000313" key="1">
    <source>
        <dbReference type="EMBL" id="KAD4586325.1"/>
    </source>
</evidence>
<dbReference type="EMBL" id="SZYD01000012">
    <property type="protein sequence ID" value="KAD4586325.1"/>
    <property type="molecule type" value="Genomic_DNA"/>
</dbReference>
<gene>
    <name evidence="1" type="ORF">E3N88_23926</name>
</gene>
<proteinExistence type="predicted"/>
<accession>A0A5N6NH67</accession>
<reference evidence="1 2" key="1">
    <citation type="submission" date="2019-05" db="EMBL/GenBank/DDBJ databases">
        <title>Mikania micrantha, genome provides insights into the molecular mechanism of rapid growth.</title>
        <authorList>
            <person name="Liu B."/>
        </authorList>
    </citation>
    <scope>NUCLEOTIDE SEQUENCE [LARGE SCALE GENOMIC DNA]</scope>
    <source>
        <strain evidence="1">NLD-2019</strain>
        <tissue evidence="1">Leaf</tissue>
    </source>
</reference>
<protein>
    <submittedName>
        <fullName evidence="1">Uncharacterized protein</fullName>
    </submittedName>
</protein>
<dbReference type="AlphaFoldDB" id="A0A5N6NH67"/>
<keyword evidence="2" id="KW-1185">Reference proteome</keyword>
<dbReference type="Proteomes" id="UP000326396">
    <property type="component" value="Linkage Group LG2"/>
</dbReference>
<evidence type="ECO:0000313" key="2">
    <source>
        <dbReference type="Proteomes" id="UP000326396"/>
    </source>
</evidence>
<organism evidence="1 2">
    <name type="scientific">Mikania micrantha</name>
    <name type="common">bitter vine</name>
    <dbReference type="NCBI Taxonomy" id="192012"/>
    <lineage>
        <taxon>Eukaryota</taxon>
        <taxon>Viridiplantae</taxon>
        <taxon>Streptophyta</taxon>
        <taxon>Embryophyta</taxon>
        <taxon>Tracheophyta</taxon>
        <taxon>Spermatophyta</taxon>
        <taxon>Magnoliopsida</taxon>
        <taxon>eudicotyledons</taxon>
        <taxon>Gunneridae</taxon>
        <taxon>Pentapetalae</taxon>
        <taxon>asterids</taxon>
        <taxon>campanulids</taxon>
        <taxon>Asterales</taxon>
        <taxon>Asteraceae</taxon>
        <taxon>Asteroideae</taxon>
        <taxon>Heliantheae alliance</taxon>
        <taxon>Eupatorieae</taxon>
        <taxon>Mikania</taxon>
    </lineage>
</organism>
<sequence>MMLITLGVDGPSRLNCDGMVLLSVPSDNIFWHVSMSECRQVGHEECDLNHLSTHWTWKPWLHFGSIFTFSSEMNSLKQIVHSLPSPGSFNPSQYLTIGKVFNTFFLIPVFANLASVCSWLVMESVRSQLEHRSTHLMIEFSAKEQRRAHKSTERTMITFASKLLLTVYGLVEGETAAPCCTPVLTILVVFWFMGTLTRSFLELKWTILD</sequence>
<dbReference type="OrthoDB" id="1551848at2759"/>
<name>A0A5N6NH67_9ASTR</name>